<proteinExistence type="predicted"/>
<dbReference type="EMBL" id="JAHLQO010000004">
    <property type="protein sequence ID" value="MBU5669514.1"/>
    <property type="molecule type" value="Genomic_DNA"/>
</dbReference>
<reference evidence="2 3" key="1">
    <citation type="submission" date="2021-06" db="EMBL/GenBank/DDBJ databases">
        <authorList>
            <person name="Sun Q."/>
            <person name="Li D."/>
        </authorList>
    </citation>
    <scope>NUCLEOTIDE SEQUENCE [LARGE SCALE GENOMIC DNA]</scope>
    <source>
        <strain evidence="2 3">MSJ-1</strain>
    </source>
</reference>
<dbReference type="RefSeq" id="WP_216549345.1">
    <property type="nucleotide sequence ID" value="NZ_JAHLQO010000004.1"/>
</dbReference>
<feature type="compositionally biased region" description="Basic and acidic residues" evidence="1">
    <location>
        <begin position="14"/>
        <end position="25"/>
    </location>
</feature>
<organism evidence="2 3">
    <name type="scientific">Peptoniphilus ovalis</name>
    <dbReference type="NCBI Taxonomy" id="2841503"/>
    <lineage>
        <taxon>Bacteria</taxon>
        <taxon>Bacillati</taxon>
        <taxon>Bacillota</taxon>
        <taxon>Tissierellia</taxon>
        <taxon>Tissierellales</taxon>
        <taxon>Peptoniphilaceae</taxon>
        <taxon>Peptoniphilus</taxon>
    </lineage>
</organism>
<accession>A0ABS6FHN7</accession>
<sequence length="77" mass="9495">MENKENKKKVTRPTVKETKKEEPKVEKSKKLISFNEFFTTYPLRAEYKARLKMELDQDIYKPREEWLKIVRQFEENI</sequence>
<evidence type="ECO:0000313" key="2">
    <source>
        <dbReference type="EMBL" id="MBU5669514.1"/>
    </source>
</evidence>
<comment type="caution">
    <text evidence="2">The sequence shown here is derived from an EMBL/GenBank/DDBJ whole genome shotgun (WGS) entry which is preliminary data.</text>
</comment>
<evidence type="ECO:0000256" key="1">
    <source>
        <dbReference type="SAM" id="MobiDB-lite"/>
    </source>
</evidence>
<name>A0ABS6FHN7_9FIRM</name>
<feature type="compositionally biased region" description="Basic residues" evidence="1">
    <location>
        <begin position="1"/>
        <end position="11"/>
    </location>
</feature>
<dbReference type="Proteomes" id="UP000783742">
    <property type="component" value="Unassembled WGS sequence"/>
</dbReference>
<keyword evidence="3" id="KW-1185">Reference proteome</keyword>
<gene>
    <name evidence="2" type="ORF">KQI68_06635</name>
</gene>
<protein>
    <submittedName>
        <fullName evidence="2">Uncharacterized protein</fullName>
    </submittedName>
</protein>
<feature type="region of interest" description="Disordered" evidence="1">
    <location>
        <begin position="1"/>
        <end position="25"/>
    </location>
</feature>
<evidence type="ECO:0000313" key="3">
    <source>
        <dbReference type="Proteomes" id="UP000783742"/>
    </source>
</evidence>